<accession>X1MFI9</accession>
<dbReference type="InterPro" id="IPR036291">
    <property type="entry name" value="NAD(P)-bd_dom_sf"/>
</dbReference>
<keyword evidence="3" id="KW-0067">ATP-binding</keyword>
<keyword evidence="1" id="KW-0436">Ligase</keyword>
<dbReference type="Gene3D" id="3.40.50.261">
    <property type="entry name" value="Succinyl-CoA synthetase domains"/>
    <property type="match status" value="1"/>
</dbReference>
<keyword evidence="2" id="KW-0547">Nucleotide-binding</keyword>
<dbReference type="PANTHER" id="PTHR43334:SF1">
    <property type="entry name" value="3-HYDROXYPROPIONATE--COA LIGASE [ADP-FORMING]"/>
    <property type="match status" value="1"/>
</dbReference>
<gene>
    <name evidence="5" type="ORF">S06H3_28656</name>
</gene>
<dbReference type="SUPFAM" id="SSF52210">
    <property type="entry name" value="Succinyl-CoA synthetase domains"/>
    <property type="match status" value="1"/>
</dbReference>
<evidence type="ECO:0000259" key="4">
    <source>
        <dbReference type="SMART" id="SM00881"/>
    </source>
</evidence>
<dbReference type="GO" id="GO:0005524">
    <property type="term" value="F:ATP binding"/>
    <property type="evidence" value="ECO:0007669"/>
    <property type="project" value="UniProtKB-KW"/>
</dbReference>
<evidence type="ECO:0000256" key="1">
    <source>
        <dbReference type="ARBA" id="ARBA00022598"/>
    </source>
</evidence>
<dbReference type="InterPro" id="IPR051538">
    <property type="entry name" value="Acyl-CoA_Synth/Transferase"/>
</dbReference>
<dbReference type="InterPro" id="IPR032875">
    <property type="entry name" value="Succ_CoA_lig_flav_dom"/>
</dbReference>
<name>X1MFI9_9ZZZZ</name>
<dbReference type="InterPro" id="IPR016102">
    <property type="entry name" value="Succinyl-CoA_synth-like"/>
</dbReference>
<protein>
    <recommendedName>
        <fullName evidence="4">CoA-binding domain-containing protein</fullName>
    </recommendedName>
</protein>
<feature type="domain" description="CoA-binding" evidence="4">
    <location>
        <begin position="1"/>
        <end position="91"/>
    </location>
</feature>
<dbReference type="AlphaFoldDB" id="X1MFI9"/>
<dbReference type="SUPFAM" id="SSF51735">
    <property type="entry name" value="NAD(P)-binding Rossmann-fold domains"/>
    <property type="match status" value="1"/>
</dbReference>
<sequence length="287" mass="29474">SIAVIGASRTPGKVGYEILANLLEGGFEGQIIPVNPSADEILGLSCLCDLNTYTSTVDLAVIAVPAASVLKAVESSIRAEAKAIAVITAGFRETGPEGTKMQSEIAQLCSQAGVRLLGPNCLGLINTGHRMNASFSKRMPKAGGISVLSQSGAVCTAMLDWALARGLGLAKIVSIGNKADLNETDFLSAFAADEQTKVIVGYLENITSGDKFIKAARAAASAKPLVLLRAGVTEAGMKAASAHTGGLAGDDIAYAAAFKRAGVIRAESFDSLFDYAAALSMQPLPKA</sequence>
<evidence type="ECO:0000256" key="2">
    <source>
        <dbReference type="ARBA" id="ARBA00022741"/>
    </source>
</evidence>
<evidence type="ECO:0000313" key="5">
    <source>
        <dbReference type="EMBL" id="GAI30417.1"/>
    </source>
</evidence>
<organism evidence="5">
    <name type="scientific">marine sediment metagenome</name>
    <dbReference type="NCBI Taxonomy" id="412755"/>
    <lineage>
        <taxon>unclassified sequences</taxon>
        <taxon>metagenomes</taxon>
        <taxon>ecological metagenomes</taxon>
    </lineage>
</organism>
<dbReference type="Pfam" id="PF13607">
    <property type="entry name" value="Succ_CoA_lig"/>
    <property type="match status" value="1"/>
</dbReference>
<dbReference type="Pfam" id="PF13380">
    <property type="entry name" value="CoA_binding_2"/>
    <property type="match status" value="1"/>
</dbReference>
<evidence type="ECO:0000256" key="3">
    <source>
        <dbReference type="ARBA" id="ARBA00022840"/>
    </source>
</evidence>
<dbReference type="SMART" id="SM00881">
    <property type="entry name" value="CoA_binding"/>
    <property type="match status" value="1"/>
</dbReference>
<dbReference type="InterPro" id="IPR003781">
    <property type="entry name" value="CoA-bd"/>
</dbReference>
<dbReference type="EMBL" id="BARV01016741">
    <property type="protein sequence ID" value="GAI30417.1"/>
    <property type="molecule type" value="Genomic_DNA"/>
</dbReference>
<dbReference type="GO" id="GO:0016874">
    <property type="term" value="F:ligase activity"/>
    <property type="evidence" value="ECO:0007669"/>
    <property type="project" value="UniProtKB-KW"/>
</dbReference>
<proteinExistence type="predicted"/>
<reference evidence="5" key="1">
    <citation type="journal article" date="2014" name="Front. Microbiol.">
        <title>High frequency of phylogenetically diverse reductive dehalogenase-homologous genes in deep subseafloor sedimentary metagenomes.</title>
        <authorList>
            <person name="Kawai M."/>
            <person name="Futagami T."/>
            <person name="Toyoda A."/>
            <person name="Takaki Y."/>
            <person name="Nishi S."/>
            <person name="Hori S."/>
            <person name="Arai W."/>
            <person name="Tsubouchi T."/>
            <person name="Morono Y."/>
            <person name="Uchiyama I."/>
            <person name="Ito T."/>
            <person name="Fujiyama A."/>
            <person name="Inagaki F."/>
            <person name="Takami H."/>
        </authorList>
    </citation>
    <scope>NUCLEOTIDE SEQUENCE</scope>
    <source>
        <strain evidence="5">Expedition CK06-06</strain>
    </source>
</reference>
<comment type="caution">
    <text evidence="5">The sequence shown here is derived from an EMBL/GenBank/DDBJ whole genome shotgun (WGS) entry which is preliminary data.</text>
</comment>
<feature type="non-terminal residue" evidence="5">
    <location>
        <position position="1"/>
    </location>
</feature>
<feature type="non-terminal residue" evidence="5">
    <location>
        <position position="287"/>
    </location>
</feature>
<dbReference type="PANTHER" id="PTHR43334">
    <property type="entry name" value="ACETATE--COA LIGASE [ADP-FORMING]"/>
    <property type="match status" value="1"/>
</dbReference>
<dbReference type="Gene3D" id="3.40.50.720">
    <property type="entry name" value="NAD(P)-binding Rossmann-like Domain"/>
    <property type="match status" value="1"/>
</dbReference>